<feature type="compositionally biased region" description="Polar residues" evidence="2">
    <location>
        <begin position="183"/>
        <end position="196"/>
    </location>
</feature>
<name>A0A9P7GIN4_9AGAR</name>
<dbReference type="Proteomes" id="UP000717328">
    <property type="component" value="Unassembled WGS sequence"/>
</dbReference>
<feature type="region of interest" description="Disordered" evidence="2">
    <location>
        <begin position="339"/>
        <end position="393"/>
    </location>
</feature>
<evidence type="ECO:0000256" key="1">
    <source>
        <dbReference type="SAM" id="Coils"/>
    </source>
</evidence>
<keyword evidence="4" id="KW-1185">Reference proteome</keyword>
<feature type="region of interest" description="Disordered" evidence="2">
    <location>
        <begin position="159"/>
        <end position="196"/>
    </location>
</feature>
<protein>
    <submittedName>
        <fullName evidence="3">Uncharacterized protein</fullName>
    </submittedName>
</protein>
<comment type="caution">
    <text evidence="3">The sequence shown here is derived from an EMBL/GenBank/DDBJ whole genome shotgun (WGS) entry which is preliminary data.</text>
</comment>
<proteinExistence type="predicted"/>
<feature type="compositionally biased region" description="Polar residues" evidence="2">
    <location>
        <begin position="339"/>
        <end position="349"/>
    </location>
</feature>
<feature type="coiled-coil region" evidence="1">
    <location>
        <begin position="68"/>
        <end position="95"/>
    </location>
</feature>
<gene>
    <name evidence="3" type="ORF">H0H81_012320</name>
</gene>
<reference evidence="3" key="2">
    <citation type="submission" date="2021-10" db="EMBL/GenBank/DDBJ databases">
        <title>Phylogenomics reveals ancestral predisposition of the termite-cultivated fungus Termitomyces towards a domesticated lifestyle.</title>
        <authorList>
            <person name="Auxier B."/>
            <person name="Grum-Grzhimaylo A."/>
            <person name="Cardenas M.E."/>
            <person name="Lodge J.D."/>
            <person name="Laessoe T."/>
            <person name="Pedersen O."/>
            <person name="Smith M.E."/>
            <person name="Kuyper T.W."/>
            <person name="Franco-Molano E.A."/>
            <person name="Baroni T.J."/>
            <person name="Aanen D.K."/>
        </authorList>
    </citation>
    <scope>NUCLEOTIDE SEQUENCE</scope>
    <source>
        <strain evidence="3">D49</strain>
    </source>
</reference>
<keyword evidence="1" id="KW-0175">Coiled coil</keyword>
<dbReference type="EMBL" id="JABCKI010000456">
    <property type="protein sequence ID" value="KAG5650419.1"/>
    <property type="molecule type" value="Genomic_DNA"/>
</dbReference>
<feature type="compositionally biased region" description="Polar residues" evidence="2">
    <location>
        <begin position="358"/>
        <end position="375"/>
    </location>
</feature>
<evidence type="ECO:0000313" key="4">
    <source>
        <dbReference type="Proteomes" id="UP000717328"/>
    </source>
</evidence>
<feature type="region of interest" description="Disordered" evidence="2">
    <location>
        <begin position="1"/>
        <end position="24"/>
    </location>
</feature>
<reference evidence="3" key="1">
    <citation type="submission" date="2021-02" db="EMBL/GenBank/DDBJ databases">
        <authorList>
            <person name="Nieuwenhuis M."/>
            <person name="Van De Peppel L.J.J."/>
        </authorList>
    </citation>
    <scope>NUCLEOTIDE SEQUENCE</scope>
    <source>
        <strain evidence="3">D49</strain>
    </source>
</reference>
<evidence type="ECO:0000256" key="2">
    <source>
        <dbReference type="SAM" id="MobiDB-lite"/>
    </source>
</evidence>
<evidence type="ECO:0000313" key="3">
    <source>
        <dbReference type="EMBL" id="KAG5650419.1"/>
    </source>
</evidence>
<dbReference type="AlphaFoldDB" id="A0A9P7GIN4"/>
<sequence length="393" mass="43121">MKKRKGNAKSNDPGKVDDGQPSLWRAPLPCDVPPDLETFDKLCTFCELQGWDCYIVAQDSPANNGKIIGTLGAKMEELEAKVNRMDNEIERRVNERVTEMMGRLVHEIEGRFLTTEVNFKNLDDDVGLLWPVIEDFEEKIPALSATYEEFGQRITTLEAAQEQRQGRPSPGRADMDHGRSHSHSQNRLPTYTPFRTSGTDRTISADPDKSAHVAVLTVPILTNKPADAVTQADSANAVYMAEHVAYPHNAEPAQGTETSATKNLTPYIDVANAYPASPEVSAHPADLVPGRSTSNVIQNRLHSPLHYANLITPLPMGSVTVTSSTTPVNLSLLAAPVMRSQQGGSSLRPSPQPDHQHQAFSRTASPTSEISQTEAIGNMRDSAPATKRRRRKM</sequence>
<accession>A0A9P7GIN4</accession>
<organism evidence="3 4">
    <name type="scientific">Sphagnurus paluster</name>
    <dbReference type="NCBI Taxonomy" id="117069"/>
    <lineage>
        <taxon>Eukaryota</taxon>
        <taxon>Fungi</taxon>
        <taxon>Dikarya</taxon>
        <taxon>Basidiomycota</taxon>
        <taxon>Agaricomycotina</taxon>
        <taxon>Agaricomycetes</taxon>
        <taxon>Agaricomycetidae</taxon>
        <taxon>Agaricales</taxon>
        <taxon>Tricholomatineae</taxon>
        <taxon>Lyophyllaceae</taxon>
        <taxon>Sphagnurus</taxon>
    </lineage>
</organism>